<evidence type="ECO:0000313" key="1">
    <source>
        <dbReference type="EMBL" id="CAI9713429.1"/>
    </source>
</evidence>
<name>A0ACB0FMJ8_RANTA</name>
<proteinExistence type="predicted"/>
<protein>
    <submittedName>
        <fullName evidence="1">Uncharacterized protein</fullName>
    </submittedName>
</protein>
<evidence type="ECO:0000313" key="2">
    <source>
        <dbReference type="Proteomes" id="UP001162501"/>
    </source>
</evidence>
<dbReference type="Proteomes" id="UP001162501">
    <property type="component" value="Chromosome 8"/>
</dbReference>
<gene>
    <name evidence="1" type="ORF">MRATA1EN3_LOCUS24642</name>
</gene>
<organism evidence="1 2">
    <name type="scientific">Rangifer tarandus platyrhynchus</name>
    <name type="common">Svalbard reindeer</name>
    <dbReference type="NCBI Taxonomy" id="3082113"/>
    <lineage>
        <taxon>Eukaryota</taxon>
        <taxon>Metazoa</taxon>
        <taxon>Chordata</taxon>
        <taxon>Craniata</taxon>
        <taxon>Vertebrata</taxon>
        <taxon>Euteleostomi</taxon>
        <taxon>Mammalia</taxon>
        <taxon>Eutheria</taxon>
        <taxon>Laurasiatheria</taxon>
        <taxon>Artiodactyla</taxon>
        <taxon>Ruminantia</taxon>
        <taxon>Pecora</taxon>
        <taxon>Cervidae</taxon>
        <taxon>Odocoileinae</taxon>
        <taxon>Rangifer</taxon>
    </lineage>
</organism>
<accession>A0ACB0FMJ8</accession>
<dbReference type="EMBL" id="OX596092">
    <property type="protein sequence ID" value="CAI9713429.1"/>
    <property type="molecule type" value="Genomic_DNA"/>
</dbReference>
<sequence>MPARPLSVPAAAGTARRRPRGGREARTAPLAATDLRARGLGRPASGGARGAGERARADGGGDGEGPKAPRPGNRAGLSRGARGPPPHKKCRRAKKLTPARLPVRFAPSASSRERDSAAPTMHRARPGSLKRRLNKKASPGDGAEGGRAPGRAWAPWGLGLTRRAPAGNQGRRAPLCAASEGPLRAGSLPLRGGGPRPERLGGCVRPGKGGGGDVQARARQ</sequence>
<reference evidence="1" key="1">
    <citation type="submission" date="2023-05" db="EMBL/GenBank/DDBJ databases">
        <authorList>
            <consortium name="ELIXIR-Norway"/>
        </authorList>
    </citation>
    <scope>NUCLEOTIDE SEQUENCE</scope>
</reference>